<dbReference type="InParanoid" id="A0A0P0VVB3"/>
<dbReference type="SMR" id="A0A0P0VVB3"/>
<evidence type="ECO:0000256" key="1">
    <source>
        <dbReference type="SAM" id="MobiDB-lite"/>
    </source>
</evidence>
<feature type="region of interest" description="Disordered" evidence="1">
    <location>
        <begin position="1"/>
        <end position="75"/>
    </location>
</feature>
<accession>A0A0P0VVB3</accession>
<name>A0A0P0VVB3_ORYSJ</name>
<sequence length="109" mass="11505">MGKRPPVVVLSSSSDEDEGGGRRAATRGPSARRARTPATAPAPAHAASGPRKKPRRVSSAERGRRRATGAAPSGSLKAEFDMLSEDFSECLNDLGMPGRIYMSNRRALG</sequence>
<dbReference type="PaxDb" id="39947-A0A0P0VVB3"/>
<dbReference type="Proteomes" id="UP000059680">
    <property type="component" value="Chromosome 3"/>
</dbReference>
<reference evidence="3" key="1">
    <citation type="journal article" date="2005" name="Nature">
        <title>The map-based sequence of the rice genome.</title>
        <authorList>
            <consortium name="International rice genome sequencing project (IRGSP)"/>
            <person name="Matsumoto T."/>
            <person name="Wu J."/>
            <person name="Kanamori H."/>
            <person name="Katayose Y."/>
            <person name="Fujisawa M."/>
            <person name="Namiki N."/>
            <person name="Mizuno H."/>
            <person name="Yamamoto K."/>
            <person name="Antonio B.A."/>
            <person name="Baba T."/>
            <person name="Sakata K."/>
            <person name="Nagamura Y."/>
            <person name="Aoki H."/>
            <person name="Arikawa K."/>
            <person name="Arita K."/>
            <person name="Bito T."/>
            <person name="Chiden Y."/>
            <person name="Fujitsuka N."/>
            <person name="Fukunaka R."/>
            <person name="Hamada M."/>
            <person name="Harada C."/>
            <person name="Hayashi A."/>
            <person name="Hijishita S."/>
            <person name="Honda M."/>
            <person name="Hosokawa S."/>
            <person name="Ichikawa Y."/>
            <person name="Idonuma A."/>
            <person name="Iijima M."/>
            <person name="Ikeda M."/>
            <person name="Ikeno M."/>
            <person name="Ito K."/>
            <person name="Ito S."/>
            <person name="Ito T."/>
            <person name="Ito Y."/>
            <person name="Ito Y."/>
            <person name="Iwabuchi A."/>
            <person name="Kamiya K."/>
            <person name="Karasawa W."/>
            <person name="Kurita K."/>
            <person name="Katagiri S."/>
            <person name="Kikuta A."/>
            <person name="Kobayashi H."/>
            <person name="Kobayashi N."/>
            <person name="Machita K."/>
            <person name="Maehara T."/>
            <person name="Masukawa M."/>
            <person name="Mizubayashi T."/>
            <person name="Mukai Y."/>
            <person name="Nagasaki H."/>
            <person name="Nagata Y."/>
            <person name="Naito S."/>
            <person name="Nakashima M."/>
            <person name="Nakama Y."/>
            <person name="Nakamichi Y."/>
            <person name="Nakamura M."/>
            <person name="Meguro A."/>
            <person name="Negishi M."/>
            <person name="Ohta I."/>
            <person name="Ohta T."/>
            <person name="Okamoto M."/>
            <person name="Ono N."/>
            <person name="Saji S."/>
            <person name="Sakaguchi M."/>
            <person name="Sakai K."/>
            <person name="Shibata M."/>
            <person name="Shimokawa T."/>
            <person name="Song J."/>
            <person name="Takazaki Y."/>
            <person name="Terasawa K."/>
            <person name="Tsugane M."/>
            <person name="Tsuji K."/>
            <person name="Ueda S."/>
            <person name="Waki K."/>
            <person name="Yamagata H."/>
            <person name="Yamamoto M."/>
            <person name="Yamamoto S."/>
            <person name="Yamane H."/>
            <person name="Yoshiki S."/>
            <person name="Yoshihara R."/>
            <person name="Yukawa K."/>
            <person name="Zhong H."/>
            <person name="Yano M."/>
            <person name="Yuan Q."/>
            <person name="Ouyang S."/>
            <person name="Liu J."/>
            <person name="Jones K.M."/>
            <person name="Gansberger K."/>
            <person name="Moffat K."/>
            <person name="Hill J."/>
            <person name="Bera J."/>
            <person name="Fadrosh D."/>
            <person name="Jin S."/>
            <person name="Johri S."/>
            <person name="Kim M."/>
            <person name="Overton L."/>
            <person name="Reardon M."/>
            <person name="Tsitrin T."/>
            <person name="Vuong H."/>
            <person name="Weaver B."/>
            <person name="Ciecko A."/>
            <person name="Tallon L."/>
            <person name="Jackson J."/>
            <person name="Pai G."/>
            <person name="Aken S.V."/>
            <person name="Utterback T."/>
            <person name="Reidmuller S."/>
            <person name="Feldblyum T."/>
            <person name="Hsiao J."/>
            <person name="Zismann V."/>
            <person name="Iobst S."/>
            <person name="de Vazeille A.R."/>
            <person name="Buell C.R."/>
            <person name="Ying K."/>
            <person name="Li Y."/>
            <person name="Lu T."/>
            <person name="Huang Y."/>
            <person name="Zhao Q."/>
            <person name="Feng Q."/>
            <person name="Zhang L."/>
            <person name="Zhu J."/>
            <person name="Weng Q."/>
            <person name="Mu J."/>
            <person name="Lu Y."/>
            <person name="Fan D."/>
            <person name="Liu Y."/>
            <person name="Guan J."/>
            <person name="Zhang Y."/>
            <person name="Yu S."/>
            <person name="Liu X."/>
            <person name="Zhang Y."/>
            <person name="Hong G."/>
            <person name="Han B."/>
            <person name="Choisne N."/>
            <person name="Demange N."/>
            <person name="Orjeda G."/>
            <person name="Samain S."/>
            <person name="Cattolico L."/>
            <person name="Pelletier E."/>
            <person name="Couloux A."/>
            <person name="Segurens B."/>
            <person name="Wincker P."/>
            <person name="D'Hont A."/>
            <person name="Scarpelli C."/>
            <person name="Weissenbach J."/>
            <person name="Salanoubat M."/>
            <person name="Quetier F."/>
            <person name="Yu Y."/>
            <person name="Kim H.R."/>
            <person name="Rambo T."/>
            <person name="Currie J."/>
            <person name="Collura K."/>
            <person name="Luo M."/>
            <person name="Yang T."/>
            <person name="Ammiraju J.S.S."/>
            <person name="Engler F."/>
            <person name="Soderlund C."/>
            <person name="Wing R.A."/>
            <person name="Palmer L.E."/>
            <person name="de la Bastide M."/>
            <person name="Spiegel L."/>
            <person name="Nascimento L."/>
            <person name="Zutavern T."/>
            <person name="O'Shaughnessy A."/>
            <person name="Dike S."/>
            <person name="Dedhia N."/>
            <person name="Preston R."/>
            <person name="Balija V."/>
            <person name="McCombie W.R."/>
            <person name="Chow T."/>
            <person name="Chen H."/>
            <person name="Chung M."/>
            <person name="Chen C."/>
            <person name="Shaw J."/>
            <person name="Wu H."/>
            <person name="Hsiao K."/>
            <person name="Chao Y."/>
            <person name="Chu M."/>
            <person name="Cheng C."/>
            <person name="Hour A."/>
            <person name="Lee P."/>
            <person name="Lin S."/>
            <person name="Lin Y."/>
            <person name="Liou J."/>
            <person name="Liu S."/>
            <person name="Hsing Y."/>
            <person name="Raghuvanshi S."/>
            <person name="Mohanty A."/>
            <person name="Bharti A.K."/>
            <person name="Gaur A."/>
            <person name="Gupta V."/>
            <person name="Kumar D."/>
            <person name="Ravi V."/>
            <person name="Vij S."/>
            <person name="Kapur A."/>
            <person name="Khurana P."/>
            <person name="Khurana P."/>
            <person name="Khurana J.P."/>
            <person name="Tyagi A.K."/>
            <person name="Gaikwad K."/>
            <person name="Singh A."/>
            <person name="Dalal V."/>
            <person name="Srivastava S."/>
            <person name="Dixit A."/>
            <person name="Pal A.K."/>
            <person name="Ghazi I.A."/>
            <person name="Yadav M."/>
            <person name="Pandit A."/>
            <person name="Bhargava A."/>
            <person name="Sureshbabu K."/>
            <person name="Batra K."/>
            <person name="Sharma T.R."/>
            <person name="Mohapatra T."/>
            <person name="Singh N.K."/>
            <person name="Messing J."/>
            <person name="Nelson A.B."/>
            <person name="Fuks G."/>
            <person name="Kavchok S."/>
            <person name="Keizer G."/>
            <person name="Linton E."/>
            <person name="Llaca V."/>
            <person name="Song R."/>
            <person name="Tanyolac B."/>
            <person name="Young S."/>
            <person name="Ho-Il K."/>
            <person name="Hahn J.H."/>
            <person name="Sangsakoo G."/>
            <person name="Vanavichit A."/>
            <person name="de Mattos Luiz.A.T."/>
            <person name="Zimmer P.D."/>
            <person name="Malone G."/>
            <person name="Dellagostin O."/>
            <person name="de Oliveira A.C."/>
            <person name="Bevan M."/>
            <person name="Bancroft I."/>
            <person name="Minx P."/>
            <person name="Cordum H."/>
            <person name="Wilson R."/>
            <person name="Cheng Z."/>
            <person name="Jin W."/>
            <person name="Jiang J."/>
            <person name="Leong S.A."/>
            <person name="Iwama H."/>
            <person name="Gojobori T."/>
            <person name="Itoh T."/>
            <person name="Niimura Y."/>
            <person name="Fujii Y."/>
            <person name="Habara T."/>
            <person name="Sakai H."/>
            <person name="Sato Y."/>
            <person name="Wilson G."/>
            <person name="Kumar K."/>
            <person name="McCouch S."/>
            <person name="Juretic N."/>
            <person name="Hoen D."/>
            <person name="Wright S."/>
            <person name="Bruskiewich R."/>
            <person name="Bureau T."/>
            <person name="Miyao A."/>
            <person name="Hirochika H."/>
            <person name="Nishikawa T."/>
            <person name="Kadowaki K."/>
            <person name="Sugiura M."/>
            <person name="Burr B."/>
            <person name="Sasaki T."/>
        </authorList>
    </citation>
    <scope>NUCLEOTIDE SEQUENCE [LARGE SCALE GENOMIC DNA]</scope>
    <source>
        <strain evidence="3">cv. Nipponbare</strain>
    </source>
</reference>
<evidence type="ECO:0000313" key="2">
    <source>
        <dbReference type="EMBL" id="BAS83205.1"/>
    </source>
</evidence>
<dbReference type="AlphaFoldDB" id="A0A0P0VVB3"/>
<dbReference type="STRING" id="39947.A0A0P0VVB3"/>
<evidence type="ECO:0000313" key="3">
    <source>
        <dbReference type="Proteomes" id="UP000059680"/>
    </source>
</evidence>
<feature type="compositionally biased region" description="Low complexity" evidence="1">
    <location>
        <begin position="36"/>
        <end position="49"/>
    </location>
</feature>
<gene>
    <name evidence="2" type="ordered locus">Os03g0242100</name>
    <name evidence="2" type="ORF">OSNPB_030242100</name>
</gene>
<organism evidence="2 3">
    <name type="scientific">Oryza sativa subsp. japonica</name>
    <name type="common">Rice</name>
    <dbReference type="NCBI Taxonomy" id="39947"/>
    <lineage>
        <taxon>Eukaryota</taxon>
        <taxon>Viridiplantae</taxon>
        <taxon>Streptophyta</taxon>
        <taxon>Embryophyta</taxon>
        <taxon>Tracheophyta</taxon>
        <taxon>Spermatophyta</taxon>
        <taxon>Magnoliopsida</taxon>
        <taxon>Liliopsida</taxon>
        <taxon>Poales</taxon>
        <taxon>Poaceae</taxon>
        <taxon>BOP clade</taxon>
        <taxon>Oryzoideae</taxon>
        <taxon>Oryzeae</taxon>
        <taxon>Oryzinae</taxon>
        <taxon>Oryza</taxon>
        <taxon>Oryza sativa</taxon>
    </lineage>
</organism>
<protein>
    <submittedName>
        <fullName evidence="2">Os03g0242100 protein</fullName>
    </submittedName>
</protein>
<reference evidence="2 3" key="3">
    <citation type="journal article" date="2013" name="Rice">
        <title>Improvement of the Oryza sativa Nipponbare reference genome using next generation sequence and optical map data.</title>
        <authorList>
            <person name="Kawahara Y."/>
            <person name="de la Bastide M."/>
            <person name="Hamilton J.P."/>
            <person name="Kanamori H."/>
            <person name="McCombie W.R."/>
            <person name="Ouyang S."/>
            <person name="Schwartz D.C."/>
            <person name="Tanaka T."/>
            <person name="Wu J."/>
            <person name="Zhou S."/>
            <person name="Childs K.L."/>
            <person name="Davidson R.M."/>
            <person name="Lin H."/>
            <person name="Quesada-Ocampo L."/>
            <person name="Vaillancourt B."/>
            <person name="Sakai H."/>
            <person name="Lee S.S."/>
            <person name="Kim J."/>
            <person name="Numa H."/>
            <person name="Itoh T."/>
            <person name="Buell C.R."/>
            <person name="Matsumoto T."/>
        </authorList>
    </citation>
    <scope>NUCLEOTIDE SEQUENCE [LARGE SCALE GENOMIC DNA]</scope>
    <source>
        <strain evidence="3">cv. Nipponbare</strain>
    </source>
</reference>
<dbReference type="EMBL" id="AP014959">
    <property type="protein sequence ID" value="BAS83205.1"/>
    <property type="molecule type" value="Genomic_DNA"/>
</dbReference>
<keyword evidence="3" id="KW-1185">Reference proteome</keyword>
<dbReference type="eggNOG" id="KOG1970">
    <property type="taxonomic scope" value="Eukaryota"/>
</dbReference>
<reference evidence="2 3" key="2">
    <citation type="journal article" date="2013" name="Plant Cell Physiol.">
        <title>Rice Annotation Project Database (RAP-DB): an integrative and interactive database for rice genomics.</title>
        <authorList>
            <person name="Sakai H."/>
            <person name="Lee S.S."/>
            <person name="Tanaka T."/>
            <person name="Numa H."/>
            <person name="Kim J."/>
            <person name="Kawahara Y."/>
            <person name="Wakimoto H."/>
            <person name="Yang C.C."/>
            <person name="Iwamoto M."/>
            <person name="Abe T."/>
            <person name="Yamada Y."/>
            <person name="Muto A."/>
            <person name="Inokuchi H."/>
            <person name="Ikemura T."/>
            <person name="Matsumoto T."/>
            <person name="Sasaki T."/>
            <person name="Itoh T."/>
        </authorList>
    </citation>
    <scope>NUCLEOTIDE SEQUENCE [LARGE SCALE GENOMIC DNA]</scope>
    <source>
        <strain evidence="3">cv. Nipponbare</strain>
    </source>
</reference>
<proteinExistence type="predicted"/>